<dbReference type="Proteomes" id="UP000324222">
    <property type="component" value="Unassembled WGS sequence"/>
</dbReference>
<feature type="region of interest" description="Disordered" evidence="1">
    <location>
        <begin position="1"/>
        <end position="25"/>
    </location>
</feature>
<organism evidence="2 3">
    <name type="scientific">Portunus trituberculatus</name>
    <name type="common">Swimming crab</name>
    <name type="synonym">Neptunus trituberculatus</name>
    <dbReference type="NCBI Taxonomy" id="210409"/>
    <lineage>
        <taxon>Eukaryota</taxon>
        <taxon>Metazoa</taxon>
        <taxon>Ecdysozoa</taxon>
        <taxon>Arthropoda</taxon>
        <taxon>Crustacea</taxon>
        <taxon>Multicrustacea</taxon>
        <taxon>Malacostraca</taxon>
        <taxon>Eumalacostraca</taxon>
        <taxon>Eucarida</taxon>
        <taxon>Decapoda</taxon>
        <taxon>Pleocyemata</taxon>
        <taxon>Brachyura</taxon>
        <taxon>Eubrachyura</taxon>
        <taxon>Portunoidea</taxon>
        <taxon>Portunidae</taxon>
        <taxon>Portuninae</taxon>
        <taxon>Portunus</taxon>
    </lineage>
</organism>
<accession>A0A5B7GNU7</accession>
<feature type="compositionally biased region" description="Basic and acidic residues" evidence="1">
    <location>
        <begin position="51"/>
        <end position="61"/>
    </location>
</feature>
<evidence type="ECO:0000313" key="3">
    <source>
        <dbReference type="Proteomes" id="UP000324222"/>
    </source>
</evidence>
<reference evidence="2 3" key="1">
    <citation type="submission" date="2019-05" db="EMBL/GenBank/DDBJ databases">
        <title>Another draft genome of Portunus trituberculatus and its Hox gene families provides insights of decapod evolution.</title>
        <authorList>
            <person name="Jeong J.-H."/>
            <person name="Song I."/>
            <person name="Kim S."/>
            <person name="Choi T."/>
            <person name="Kim D."/>
            <person name="Ryu S."/>
            <person name="Kim W."/>
        </authorList>
    </citation>
    <scope>NUCLEOTIDE SEQUENCE [LARGE SCALE GENOMIC DNA]</scope>
    <source>
        <tissue evidence="2">Muscle</tissue>
    </source>
</reference>
<sequence>MRGGETGAHPFLRDPSSEKFIKTPRPPLYTIGAECVSVSSLEANSQRRQGNRREESEDNAR</sequence>
<proteinExistence type="predicted"/>
<name>A0A5B7GNU7_PORTR</name>
<protein>
    <submittedName>
        <fullName evidence="2">Uncharacterized protein</fullName>
    </submittedName>
</protein>
<evidence type="ECO:0000313" key="2">
    <source>
        <dbReference type="EMBL" id="MPC59279.1"/>
    </source>
</evidence>
<feature type="compositionally biased region" description="Polar residues" evidence="1">
    <location>
        <begin position="39"/>
        <end position="48"/>
    </location>
</feature>
<keyword evidence="3" id="KW-1185">Reference proteome</keyword>
<evidence type="ECO:0000256" key="1">
    <source>
        <dbReference type="SAM" id="MobiDB-lite"/>
    </source>
</evidence>
<feature type="compositionally biased region" description="Basic and acidic residues" evidence="1">
    <location>
        <begin position="11"/>
        <end position="21"/>
    </location>
</feature>
<dbReference type="AlphaFoldDB" id="A0A5B7GNU7"/>
<dbReference type="EMBL" id="VSRR010016417">
    <property type="protein sequence ID" value="MPC59279.1"/>
    <property type="molecule type" value="Genomic_DNA"/>
</dbReference>
<comment type="caution">
    <text evidence="2">The sequence shown here is derived from an EMBL/GenBank/DDBJ whole genome shotgun (WGS) entry which is preliminary data.</text>
</comment>
<gene>
    <name evidence="2" type="ORF">E2C01_053295</name>
</gene>
<feature type="region of interest" description="Disordered" evidence="1">
    <location>
        <begin position="39"/>
        <end position="61"/>
    </location>
</feature>